<dbReference type="Pfam" id="PF13439">
    <property type="entry name" value="Glyco_transf_4"/>
    <property type="match status" value="1"/>
</dbReference>
<dbReference type="Proteomes" id="UP000182124">
    <property type="component" value="Unassembled WGS sequence"/>
</dbReference>
<keyword evidence="3" id="KW-0808">Transferase</keyword>
<reference evidence="3 4" key="1">
    <citation type="submission" date="2016-10" db="EMBL/GenBank/DDBJ databases">
        <authorList>
            <person name="de Groot N.N."/>
        </authorList>
    </citation>
    <scope>NUCLEOTIDE SEQUENCE [LARGE SCALE GENOMIC DNA]</scope>
    <source>
        <strain evidence="3 4">CGMCC 1.3801</strain>
    </source>
</reference>
<dbReference type="STRING" id="329186.SAMN02927925_02331"/>
<sequence length="394" mass="44443">MRNILFVHQSAEMYGSDKTLLVLVTEFKKKTINPIVVLPNDGPLKDALEKENITVIIAPVFKVSRKMFGVRNLISLPKQISQAIKILDQINKKDKIDLVYSNTLAVLIGLIYAQKRKIKHIWHVHEIIESPKLVVKFFKNALLSKANNTIIYNSEATKCFWNKDNEILNQKAVVVLNGLSKSEIELPELERAEIKETLLGAKNKETMIALVGRISRWKGQKLLLDAFHNLSKTHQNIRLLFVGSPPPNQEVFLETLIQQVADYDLIEKVTILPFQDDIAKIWEVIDIAVVPSTEPEPFGLVALEAMLASKPVIGANHGGLKEIIIDNETGFLVEPNNVEALVHSLEKLITDKTTRETMGQKAYQRAIAVFSLENYVSQIEQICLKQIADHPNPK</sequence>
<gene>
    <name evidence="3" type="ORF">SAMN02927925_02331</name>
</gene>
<evidence type="ECO:0000259" key="2">
    <source>
        <dbReference type="Pfam" id="PF13439"/>
    </source>
</evidence>
<dbReference type="RefSeq" id="WP_023576207.1">
    <property type="nucleotide sequence ID" value="NZ_CBCSBQ010000010.1"/>
</dbReference>
<dbReference type="InterPro" id="IPR050194">
    <property type="entry name" value="Glycosyltransferase_grp1"/>
</dbReference>
<organism evidence="3 4">
    <name type="scientific">Flavobacterium saliperosum</name>
    <dbReference type="NCBI Taxonomy" id="329186"/>
    <lineage>
        <taxon>Bacteria</taxon>
        <taxon>Pseudomonadati</taxon>
        <taxon>Bacteroidota</taxon>
        <taxon>Flavobacteriia</taxon>
        <taxon>Flavobacteriales</taxon>
        <taxon>Flavobacteriaceae</taxon>
        <taxon>Flavobacterium</taxon>
    </lineage>
</organism>
<dbReference type="GO" id="GO:0016757">
    <property type="term" value="F:glycosyltransferase activity"/>
    <property type="evidence" value="ECO:0007669"/>
    <property type="project" value="InterPro"/>
</dbReference>
<evidence type="ECO:0000313" key="3">
    <source>
        <dbReference type="EMBL" id="SCX16086.1"/>
    </source>
</evidence>
<dbReference type="AlphaFoldDB" id="A0A1G4W396"/>
<dbReference type="CDD" id="cd03801">
    <property type="entry name" value="GT4_PimA-like"/>
    <property type="match status" value="1"/>
</dbReference>
<feature type="domain" description="Glycosyltransferase subfamily 4-like N-terminal" evidence="2">
    <location>
        <begin position="18"/>
        <end position="179"/>
    </location>
</feature>
<protein>
    <submittedName>
        <fullName evidence="3">Glycosyltransferase involved in cell wall bisynthesis</fullName>
    </submittedName>
</protein>
<proteinExistence type="predicted"/>
<name>A0A1G4W396_9FLAO</name>
<dbReference type="Gene3D" id="3.40.50.2000">
    <property type="entry name" value="Glycogen Phosphorylase B"/>
    <property type="match status" value="2"/>
</dbReference>
<evidence type="ECO:0000259" key="1">
    <source>
        <dbReference type="Pfam" id="PF00534"/>
    </source>
</evidence>
<dbReference type="Pfam" id="PF00534">
    <property type="entry name" value="Glycos_transf_1"/>
    <property type="match status" value="1"/>
</dbReference>
<dbReference type="eggNOG" id="COG0438">
    <property type="taxonomic scope" value="Bacteria"/>
</dbReference>
<feature type="domain" description="Glycosyl transferase family 1" evidence="1">
    <location>
        <begin position="200"/>
        <end position="365"/>
    </location>
</feature>
<dbReference type="InterPro" id="IPR001296">
    <property type="entry name" value="Glyco_trans_1"/>
</dbReference>
<accession>A0A1G4W396</accession>
<evidence type="ECO:0000313" key="4">
    <source>
        <dbReference type="Proteomes" id="UP000182124"/>
    </source>
</evidence>
<dbReference type="SUPFAM" id="SSF53756">
    <property type="entry name" value="UDP-Glycosyltransferase/glycogen phosphorylase"/>
    <property type="match status" value="1"/>
</dbReference>
<dbReference type="PANTHER" id="PTHR45947">
    <property type="entry name" value="SULFOQUINOVOSYL TRANSFERASE SQD2"/>
    <property type="match status" value="1"/>
</dbReference>
<dbReference type="EMBL" id="FMTY01000006">
    <property type="protein sequence ID" value="SCX16086.1"/>
    <property type="molecule type" value="Genomic_DNA"/>
</dbReference>
<dbReference type="PANTHER" id="PTHR45947:SF3">
    <property type="entry name" value="SULFOQUINOVOSYL TRANSFERASE SQD2"/>
    <property type="match status" value="1"/>
</dbReference>
<dbReference type="InterPro" id="IPR028098">
    <property type="entry name" value="Glyco_trans_4-like_N"/>
</dbReference>